<evidence type="ECO:0000256" key="1">
    <source>
        <dbReference type="SAM" id="MobiDB-lite"/>
    </source>
</evidence>
<evidence type="ECO:0000313" key="2">
    <source>
        <dbReference type="EMBL" id="NYE16348.1"/>
    </source>
</evidence>
<organism evidence="2 3">
    <name type="scientific">Actinomadura citrea</name>
    <dbReference type="NCBI Taxonomy" id="46158"/>
    <lineage>
        <taxon>Bacteria</taxon>
        <taxon>Bacillati</taxon>
        <taxon>Actinomycetota</taxon>
        <taxon>Actinomycetes</taxon>
        <taxon>Streptosporangiales</taxon>
        <taxon>Thermomonosporaceae</taxon>
        <taxon>Actinomadura</taxon>
    </lineage>
</organism>
<name>A0A7Y9GH06_9ACTN</name>
<gene>
    <name evidence="2" type="ORF">BJ999_006644</name>
</gene>
<dbReference type="Gene3D" id="3.40.50.1400">
    <property type="match status" value="1"/>
</dbReference>
<dbReference type="EMBL" id="JACCBT010000001">
    <property type="protein sequence ID" value="NYE16348.1"/>
    <property type="molecule type" value="Genomic_DNA"/>
</dbReference>
<keyword evidence="3" id="KW-1185">Reference proteome</keyword>
<protein>
    <recommendedName>
        <fullName evidence="4">Cobalamin biosynthesis protein CbiX</fullName>
    </recommendedName>
</protein>
<feature type="region of interest" description="Disordered" evidence="1">
    <location>
        <begin position="214"/>
        <end position="245"/>
    </location>
</feature>
<proteinExistence type="predicted"/>
<evidence type="ECO:0008006" key="4">
    <source>
        <dbReference type="Google" id="ProtNLM"/>
    </source>
</evidence>
<accession>A0A7Y9GH06</accession>
<feature type="compositionally biased region" description="Basic and acidic residues" evidence="1">
    <location>
        <begin position="234"/>
        <end position="245"/>
    </location>
</feature>
<dbReference type="Proteomes" id="UP000591272">
    <property type="component" value="Unassembled WGS sequence"/>
</dbReference>
<dbReference type="AlphaFoldDB" id="A0A7Y9GH06"/>
<dbReference type="RefSeq" id="WP_179836902.1">
    <property type="nucleotide sequence ID" value="NZ_BMRD01000017.1"/>
</dbReference>
<reference evidence="2 3" key="1">
    <citation type="submission" date="2020-07" db="EMBL/GenBank/DDBJ databases">
        <title>Sequencing the genomes of 1000 actinobacteria strains.</title>
        <authorList>
            <person name="Klenk H.-P."/>
        </authorList>
    </citation>
    <scope>NUCLEOTIDE SEQUENCE [LARGE SCALE GENOMIC DNA]</scope>
    <source>
        <strain evidence="2 3">DSM 43461</strain>
    </source>
</reference>
<dbReference type="SUPFAM" id="SSF53800">
    <property type="entry name" value="Chelatase"/>
    <property type="match status" value="1"/>
</dbReference>
<evidence type="ECO:0000313" key="3">
    <source>
        <dbReference type="Proteomes" id="UP000591272"/>
    </source>
</evidence>
<sequence length="266" mass="28499">MSGGRRVVLVGGHESRQGGCLPELIGSGGAPVHAPGRDLQSALRPRHRLVAVPMTLGRDPDLPVVTAQTLRWAARDREPGDLLLAGPLGTTEHLVGWIRGAVTRTLRDLPGERAVLLVAPAAGPEPDADLFRVARLVWQYTPIRWVEVALSGGEPDVDEGVERCRRLGADDVVLVPASFVPAPRRADARTAGPLLGAASLAALIRRRAAEAERRWSRDGDDGLAPTAHGHGHGHAHEQGHEQDHGHLQEIPRRVMADMKGEESHVG</sequence>
<comment type="caution">
    <text evidence="2">The sequence shown here is derived from an EMBL/GenBank/DDBJ whole genome shotgun (WGS) entry which is preliminary data.</text>
</comment>